<name>A0ABD0L641_9CAEN</name>
<protein>
    <submittedName>
        <fullName evidence="1">Uncharacterized protein</fullName>
    </submittedName>
</protein>
<comment type="caution">
    <text evidence="1">The sequence shown here is derived from an EMBL/GenBank/DDBJ whole genome shotgun (WGS) entry which is preliminary data.</text>
</comment>
<accession>A0ABD0L641</accession>
<dbReference type="EMBL" id="JACVVK020000079">
    <property type="protein sequence ID" value="KAK7494981.1"/>
    <property type="molecule type" value="Genomic_DNA"/>
</dbReference>
<organism evidence="1 2">
    <name type="scientific">Batillaria attramentaria</name>
    <dbReference type="NCBI Taxonomy" id="370345"/>
    <lineage>
        <taxon>Eukaryota</taxon>
        <taxon>Metazoa</taxon>
        <taxon>Spiralia</taxon>
        <taxon>Lophotrochozoa</taxon>
        <taxon>Mollusca</taxon>
        <taxon>Gastropoda</taxon>
        <taxon>Caenogastropoda</taxon>
        <taxon>Sorbeoconcha</taxon>
        <taxon>Cerithioidea</taxon>
        <taxon>Batillariidae</taxon>
        <taxon>Batillaria</taxon>
    </lineage>
</organism>
<sequence>MGLVGNNHGQRTTIADPRVEKNTIAQSVLWQGKGLERKNVKETERLVTKYKWMSPAWLWWAKRPATS</sequence>
<gene>
    <name evidence="1" type="ORF">BaRGS_00013860</name>
</gene>
<keyword evidence="2" id="KW-1185">Reference proteome</keyword>
<evidence type="ECO:0000313" key="1">
    <source>
        <dbReference type="EMBL" id="KAK7494981.1"/>
    </source>
</evidence>
<reference evidence="1 2" key="1">
    <citation type="journal article" date="2023" name="Sci. Data">
        <title>Genome assembly of the Korean intertidal mud-creeper Batillaria attramentaria.</title>
        <authorList>
            <person name="Patra A.K."/>
            <person name="Ho P.T."/>
            <person name="Jun S."/>
            <person name="Lee S.J."/>
            <person name="Kim Y."/>
            <person name="Won Y.J."/>
        </authorList>
    </citation>
    <scope>NUCLEOTIDE SEQUENCE [LARGE SCALE GENOMIC DNA]</scope>
    <source>
        <strain evidence="1">Wonlab-2016</strain>
    </source>
</reference>
<dbReference type="AlphaFoldDB" id="A0ABD0L641"/>
<evidence type="ECO:0000313" key="2">
    <source>
        <dbReference type="Proteomes" id="UP001519460"/>
    </source>
</evidence>
<dbReference type="Proteomes" id="UP001519460">
    <property type="component" value="Unassembled WGS sequence"/>
</dbReference>
<proteinExistence type="predicted"/>